<evidence type="ECO:0000256" key="1">
    <source>
        <dbReference type="ARBA" id="ARBA00023015"/>
    </source>
</evidence>
<keyword evidence="3" id="KW-0804">Transcription</keyword>
<comment type="caution">
    <text evidence="5">The sequence shown here is derived from an EMBL/GenBank/DDBJ whole genome shotgun (WGS) entry which is preliminary data.</text>
</comment>
<dbReference type="PROSITE" id="PS01124">
    <property type="entry name" value="HTH_ARAC_FAMILY_2"/>
    <property type="match status" value="1"/>
</dbReference>
<proteinExistence type="predicted"/>
<sequence>MIRSGAKATNRGVAYLRPERSSILRARTARGSLVSFTHAVAAGRPHMTGSSQLEDGLFALIPLCRFRALHWCGGRLQPAIDYEPFAASFHDMREKWRAEFTDGFDLWHLHVPRAALEEIIGRSNVEWALPPAMAAPDPVLASLIDALRPTPIGGSSSPLFVDQMLAAIVTHLASRYFQIGEAAAPRAGLGPDQEKLAKDMLEAVGRSGNRLADVASACGLSIGQFARRFRATTGLPPHRWLTSMRVARARDLLAHSNLTLAEIAMRCGFADQSHLIRVFRTAMGSSPGRWRREMIGSTLDTDDDGSL</sequence>
<dbReference type="OrthoDB" id="110167at2"/>
<name>A0A2T5FWX0_9SPHN</name>
<dbReference type="Gene3D" id="1.10.10.60">
    <property type="entry name" value="Homeodomain-like"/>
    <property type="match status" value="2"/>
</dbReference>
<dbReference type="InterPro" id="IPR050204">
    <property type="entry name" value="AraC_XylS_family_regulators"/>
</dbReference>
<dbReference type="EMBL" id="NWBU01000010">
    <property type="protein sequence ID" value="PTQ10272.1"/>
    <property type="molecule type" value="Genomic_DNA"/>
</dbReference>
<gene>
    <name evidence="5" type="ORF">CLG96_14310</name>
</gene>
<keyword evidence="2" id="KW-0238">DNA-binding</keyword>
<dbReference type="GO" id="GO:0043565">
    <property type="term" value="F:sequence-specific DNA binding"/>
    <property type="evidence" value="ECO:0007669"/>
    <property type="project" value="InterPro"/>
</dbReference>
<protein>
    <submittedName>
        <fullName evidence="5">AraC family transcriptional regulator</fullName>
    </submittedName>
</protein>
<evidence type="ECO:0000256" key="3">
    <source>
        <dbReference type="ARBA" id="ARBA00023163"/>
    </source>
</evidence>
<dbReference type="AlphaFoldDB" id="A0A2T5FWX0"/>
<dbReference type="InterPro" id="IPR018060">
    <property type="entry name" value="HTH_AraC"/>
</dbReference>
<keyword evidence="6" id="KW-1185">Reference proteome</keyword>
<dbReference type="SUPFAM" id="SSF46689">
    <property type="entry name" value="Homeodomain-like"/>
    <property type="match status" value="2"/>
</dbReference>
<evidence type="ECO:0000313" key="6">
    <source>
        <dbReference type="Proteomes" id="UP000244162"/>
    </source>
</evidence>
<dbReference type="PROSITE" id="PS00041">
    <property type="entry name" value="HTH_ARAC_FAMILY_1"/>
    <property type="match status" value="1"/>
</dbReference>
<feature type="domain" description="HTH araC/xylS-type" evidence="4">
    <location>
        <begin position="194"/>
        <end position="293"/>
    </location>
</feature>
<evidence type="ECO:0000259" key="4">
    <source>
        <dbReference type="PROSITE" id="PS01124"/>
    </source>
</evidence>
<evidence type="ECO:0000313" key="5">
    <source>
        <dbReference type="EMBL" id="PTQ10272.1"/>
    </source>
</evidence>
<dbReference type="PANTHER" id="PTHR46796">
    <property type="entry name" value="HTH-TYPE TRANSCRIPTIONAL ACTIVATOR RHAS-RELATED"/>
    <property type="match status" value="1"/>
</dbReference>
<accession>A0A2T5FWX0</accession>
<reference evidence="5 6" key="1">
    <citation type="submission" date="2017-09" db="EMBL/GenBank/DDBJ databases">
        <title>Sphingomonas panjinensis sp.nov., isolated from oil-contaminated soil.</title>
        <authorList>
            <person name="Wang L."/>
            <person name="Chen L."/>
        </authorList>
    </citation>
    <scope>NUCLEOTIDE SEQUENCE [LARGE SCALE GENOMIC DNA]</scope>
    <source>
        <strain evidence="5 6">FW-11</strain>
    </source>
</reference>
<keyword evidence="1" id="KW-0805">Transcription regulation</keyword>
<dbReference type="Proteomes" id="UP000244162">
    <property type="component" value="Unassembled WGS sequence"/>
</dbReference>
<dbReference type="InterPro" id="IPR009057">
    <property type="entry name" value="Homeodomain-like_sf"/>
</dbReference>
<dbReference type="SMART" id="SM00342">
    <property type="entry name" value="HTH_ARAC"/>
    <property type="match status" value="1"/>
</dbReference>
<dbReference type="PANTHER" id="PTHR46796:SF14">
    <property type="entry name" value="TRANSCRIPTIONAL REGULATORY PROTEIN"/>
    <property type="match status" value="1"/>
</dbReference>
<organism evidence="5 6">
    <name type="scientific">Sphingomonas oleivorans</name>
    <dbReference type="NCBI Taxonomy" id="1735121"/>
    <lineage>
        <taxon>Bacteria</taxon>
        <taxon>Pseudomonadati</taxon>
        <taxon>Pseudomonadota</taxon>
        <taxon>Alphaproteobacteria</taxon>
        <taxon>Sphingomonadales</taxon>
        <taxon>Sphingomonadaceae</taxon>
        <taxon>Sphingomonas</taxon>
    </lineage>
</organism>
<evidence type="ECO:0000256" key="2">
    <source>
        <dbReference type="ARBA" id="ARBA00023125"/>
    </source>
</evidence>
<dbReference type="InterPro" id="IPR018062">
    <property type="entry name" value="HTH_AraC-typ_CS"/>
</dbReference>
<dbReference type="Pfam" id="PF12833">
    <property type="entry name" value="HTH_18"/>
    <property type="match status" value="1"/>
</dbReference>
<dbReference type="GO" id="GO:0003700">
    <property type="term" value="F:DNA-binding transcription factor activity"/>
    <property type="evidence" value="ECO:0007669"/>
    <property type="project" value="InterPro"/>
</dbReference>